<reference evidence="1" key="1">
    <citation type="submission" date="2022-06" db="EMBL/GenBank/DDBJ databases">
        <title>Solitalea sp. MAHUQ-68 isolated from rhizospheric soil.</title>
        <authorList>
            <person name="Huq M.A."/>
        </authorList>
    </citation>
    <scope>NUCLEOTIDE SEQUENCE</scope>
    <source>
        <strain evidence="1">MAHUQ-68</strain>
    </source>
</reference>
<dbReference type="Proteomes" id="UP001155182">
    <property type="component" value="Unassembled WGS sequence"/>
</dbReference>
<protein>
    <submittedName>
        <fullName evidence="1">Rrf2 family transcriptional regulator</fullName>
    </submittedName>
</protein>
<organism evidence="1 2">
    <name type="scientific">Solitalea agri</name>
    <dbReference type="NCBI Taxonomy" id="2953739"/>
    <lineage>
        <taxon>Bacteria</taxon>
        <taxon>Pseudomonadati</taxon>
        <taxon>Bacteroidota</taxon>
        <taxon>Sphingobacteriia</taxon>
        <taxon>Sphingobacteriales</taxon>
        <taxon>Sphingobacteriaceae</taxon>
        <taxon>Solitalea</taxon>
    </lineage>
</organism>
<evidence type="ECO:0000313" key="1">
    <source>
        <dbReference type="EMBL" id="MCO4293945.1"/>
    </source>
</evidence>
<dbReference type="InterPro" id="IPR036388">
    <property type="entry name" value="WH-like_DNA-bd_sf"/>
</dbReference>
<dbReference type="PANTHER" id="PTHR33221:SF15">
    <property type="entry name" value="HTH-TYPE TRANSCRIPTIONAL REGULATOR YWGB-RELATED"/>
    <property type="match status" value="1"/>
</dbReference>
<dbReference type="InterPro" id="IPR036390">
    <property type="entry name" value="WH_DNA-bd_sf"/>
</dbReference>
<dbReference type="AlphaFoldDB" id="A0A9X2F4D4"/>
<dbReference type="EMBL" id="JAMWYS010000050">
    <property type="protein sequence ID" value="MCO4293945.1"/>
    <property type="molecule type" value="Genomic_DNA"/>
</dbReference>
<dbReference type="Pfam" id="PF02082">
    <property type="entry name" value="Rrf2"/>
    <property type="match status" value="1"/>
</dbReference>
<dbReference type="NCBIfam" id="TIGR00738">
    <property type="entry name" value="rrf2_super"/>
    <property type="match status" value="1"/>
</dbReference>
<proteinExistence type="predicted"/>
<dbReference type="SUPFAM" id="SSF46785">
    <property type="entry name" value="Winged helix' DNA-binding domain"/>
    <property type="match status" value="1"/>
</dbReference>
<dbReference type="Gene3D" id="1.10.10.10">
    <property type="entry name" value="Winged helix-like DNA-binding domain superfamily/Winged helix DNA-binding domain"/>
    <property type="match status" value="1"/>
</dbReference>
<sequence length="147" mass="15933">MLSKTCEYAIRALIYIVYKSGDGNKLGIKDIAKEIGSPEHFTAKILQTLSRQGIISSTKGPNGGFYVEKDTAPIPIINVMIAIDGPKPLGTCVLGLKECNDLQPCPLHDSYKGIKQSLFTLFSTKTIQDLAADVADGKVIKFTLETN</sequence>
<dbReference type="GO" id="GO:0005829">
    <property type="term" value="C:cytosol"/>
    <property type="evidence" value="ECO:0007669"/>
    <property type="project" value="TreeGrafter"/>
</dbReference>
<dbReference type="RefSeq" id="WP_252588676.1">
    <property type="nucleotide sequence ID" value="NZ_JAMWYS010000050.1"/>
</dbReference>
<dbReference type="PROSITE" id="PS51197">
    <property type="entry name" value="HTH_RRF2_2"/>
    <property type="match status" value="1"/>
</dbReference>
<name>A0A9X2F4D4_9SPHI</name>
<dbReference type="PANTHER" id="PTHR33221">
    <property type="entry name" value="WINGED HELIX-TURN-HELIX TRANSCRIPTIONAL REGULATOR, RRF2 FAMILY"/>
    <property type="match status" value="1"/>
</dbReference>
<keyword evidence="2" id="KW-1185">Reference proteome</keyword>
<evidence type="ECO:0000313" key="2">
    <source>
        <dbReference type="Proteomes" id="UP001155182"/>
    </source>
</evidence>
<gene>
    <name evidence="1" type="ORF">NF867_13855</name>
</gene>
<comment type="caution">
    <text evidence="1">The sequence shown here is derived from an EMBL/GenBank/DDBJ whole genome shotgun (WGS) entry which is preliminary data.</text>
</comment>
<dbReference type="InterPro" id="IPR000944">
    <property type="entry name" value="Tscrpt_reg_Rrf2"/>
</dbReference>
<dbReference type="GO" id="GO:0003700">
    <property type="term" value="F:DNA-binding transcription factor activity"/>
    <property type="evidence" value="ECO:0007669"/>
    <property type="project" value="TreeGrafter"/>
</dbReference>
<accession>A0A9X2F4D4</accession>